<name>X1FX72_9ZZZZ</name>
<dbReference type="InterPro" id="IPR012156">
    <property type="entry name" value="Cold_shock_CspA"/>
</dbReference>
<feature type="domain" description="CSD" evidence="3">
    <location>
        <begin position="1"/>
        <end position="64"/>
    </location>
</feature>
<dbReference type="PANTHER" id="PTHR11544">
    <property type="entry name" value="COLD SHOCK DOMAIN CONTAINING PROTEINS"/>
    <property type="match status" value="1"/>
</dbReference>
<evidence type="ECO:0000256" key="1">
    <source>
        <dbReference type="ARBA" id="ARBA00004496"/>
    </source>
</evidence>
<dbReference type="Gene3D" id="2.40.50.140">
    <property type="entry name" value="Nucleic acid-binding proteins"/>
    <property type="match status" value="1"/>
</dbReference>
<dbReference type="InterPro" id="IPR019844">
    <property type="entry name" value="CSD_CS"/>
</dbReference>
<evidence type="ECO:0000313" key="4">
    <source>
        <dbReference type="EMBL" id="GAH49592.1"/>
    </source>
</evidence>
<dbReference type="GO" id="GO:0005737">
    <property type="term" value="C:cytoplasm"/>
    <property type="evidence" value="ECO:0007669"/>
    <property type="project" value="UniProtKB-SubCell"/>
</dbReference>
<comment type="caution">
    <text evidence="4">The sequence shown here is derived from an EMBL/GenBank/DDBJ whole genome shotgun (WGS) entry which is preliminary data.</text>
</comment>
<dbReference type="InterPro" id="IPR050181">
    <property type="entry name" value="Cold_shock_domain"/>
</dbReference>
<evidence type="ECO:0000256" key="2">
    <source>
        <dbReference type="ARBA" id="ARBA00022490"/>
    </source>
</evidence>
<proteinExistence type="predicted"/>
<dbReference type="EMBL" id="BARU01020490">
    <property type="protein sequence ID" value="GAH49592.1"/>
    <property type="molecule type" value="Genomic_DNA"/>
</dbReference>
<dbReference type="AlphaFoldDB" id="X1FX72"/>
<dbReference type="InterPro" id="IPR012340">
    <property type="entry name" value="NA-bd_OB-fold"/>
</dbReference>
<dbReference type="PRINTS" id="PR00050">
    <property type="entry name" value="COLDSHOCK"/>
</dbReference>
<dbReference type="GO" id="GO:0003676">
    <property type="term" value="F:nucleic acid binding"/>
    <property type="evidence" value="ECO:0007669"/>
    <property type="project" value="InterPro"/>
</dbReference>
<keyword evidence="2" id="KW-0963">Cytoplasm</keyword>
<dbReference type="Pfam" id="PF00313">
    <property type="entry name" value="CSD"/>
    <property type="match status" value="1"/>
</dbReference>
<dbReference type="PROSITE" id="PS51857">
    <property type="entry name" value="CSD_2"/>
    <property type="match status" value="1"/>
</dbReference>
<dbReference type="PIRSF" id="PIRSF002599">
    <property type="entry name" value="Cold_shock_A"/>
    <property type="match status" value="1"/>
</dbReference>
<dbReference type="SMART" id="SM00357">
    <property type="entry name" value="CSP"/>
    <property type="match status" value="1"/>
</dbReference>
<dbReference type="CDD" id="cd04458">
    <property type="entry name" value="CSP_CDS"/>
    <property type="match status" value="1"/>
</dbReference>
<dbReference type="InterPro" id="IPR002059">
    <property type="entry name" value="CSP_DNA-bd"/>
</dbReference>
<accession>X1FX72</accession>
<reference evidence="4" key="1">
    <citation type="journal article" date="2014" name="Front. Microbiol.">
        <title>High frequency of phylogenetically diverse reductive dehalogenase-homologous genes in deep subseafloor sedimentary metagenomes.</title>
        <authorList>
            <person name="Kawai M."/>
            <person name="Futagami T."/>
            <person name="Toyoda A."/>
            <person name="Takaki Y."/>
            <person name="Nishi S."/>
            <person name="Hori S."/>
            <person name="Arai W."/>
            <person name="Tsubouchi T."/>
            <person name="Morono Y."/>
            <person name="Uchiyama I."/>
            <person name="Ito T."/>
            <person name="Fujiyama A."/>
            <person name="Inagaki F."/>
            <person name="Takami H."/>
        </authorList>
    </citation>
    <scope>NUCLEOTIDE SEQUENCE</scope>
    <source>
        <strain evidence="4">Expedition CK06-06</strain>
    </source>
</reference>
<organism evidence="4">
    <name type="scientific">marine sediment metagenome</name>
    <dbReference type="NCBI Taxonomy" id="412755"/>
    <lineage>
        <taxon>unclassified sequences</taxon>
        <taxon>metagenomes</taxon>
        <taxon>ecological metagenomes</taxon>
    </lineage>
</organism>
<gene>
    <name evidence="4" type="ORF">S03H2_33641</name>
</gene>
<dbReference type="PROSITE" id="PS00352">
    <property type="entry name" value="CSD_1"/>
    <property type="match status" value="1"/>
</dbReference>
<dbReference type="SUPFAM" id="SSF50249">
    <property type="entry name" value="Nucleic acid-binding proteins"/>
    <property type="match status" value="1"/>
</dbReference>
<comment type="subcellular location">
    <subcellularLocation>
        <location evidence="1">Cytoplasm</location>
    </subcellularLocation>
</comment>
<sequence length="66" mass="7818">MRGMVKFFNVKKGYGFIDREDKQGDIFFHVTDVLESRHLEQNDKVEFEMGEGKNGKKKAVRIRRVK</sequence>
<dbReference type="InterPro" id="IPR011129">
    <property type="entry name" value="CSD"/>
</dbReference>
<evidence type="ECO:0000259" key="3">
    <source>
        <dbReference type="PROSITE" id="PS51857"/>
    </source>
</evidence>
<protein>
    <recommendedName>
        <fullName evidence="3">CSD domain-containing protein</fullName>
    </recommendedName>
</protein>